<reference evidence="6" key="1">
    <citation type="submission" date="2017-07" db="EMBL/GenBank/DDBJ databases">
        <title>Taro Niue Genome Assembly and Annotation.</title>
        <authorList>
            <person name="Atibalentja N."/>
            <person name="Keating K."/>
            <person name="Fields C.J."/>
        </authorList>
    </citation>
    <scope>NUCLEOTIDE SEQUENCE</scope>
    <source>
        <strain evidence="6">Niue_2</strain>
        <tissue evidence="6">Leaf</tissue>
    </source>
</reference>
<dbReference type="PANTHER" id="PTHR46412:SF6">
    <property type="entry name" value="TRANSCRIPTION FACTOR BIM2"/>
    <property type="match status" value="1"/>
</dbReference>
<dbReference type="OrthoDB" id="690068at2759"/>
<feature type="compositionally biased region" description="Basic and acidic residues" evidence="4">
    <location>
        <begin position="247"/>
        <end position="256"/>
    </location>
</feature>
<evidence type="ECO:0000256" key="2">
    <source>
        <dbReference type="ARBA" id="ARBA00023015"/>
    </source>
</evidence>
<dbReference type="SMART" id="SM00353">
    <property type="entry name" value="HLH"/>
    <property type="match status" value="1"/>
</dbReference>
<evidence type="ECO:0000256" key="4">
    <source>
        <dbReference type="SAM" id="MobiDB-lite"/>
    </source>
</evidence>
<gene>
    <name evidence="6" type="ORF">Taro_004209</name>
</gene>
<dbReference type="AlphaFoldDB" id="A0A843TPE9"/>
<evidence type="ECO:0000313" key="7">
    <source>
        <dbReference type="Proteomes" id="UP000652761"/>
    </source>
</evidence>
<feature type="compositionally biased region" description="Low complexity" evidence="4">
    <location>
        <begin position="17"/>
        <end position="29"/>
    </location>
</feature>
<organism evidence="6 7">
    <name type="scientific">Colocasia esculenta</name>
    <name type="common">Wild taro</name>
    <name type="synonym">Arum esculentum</name>
    <dbReference type="NCBI Taxonomy" id="4460"/>
    <lineage>
        <taxon>Eukaryota</taxon>
        <taxon>Viridiplantae</taxon>
        <taxon>Streptophyta</taxon>
        <taxon>Embryophyta</taxon>
        <taxon>Tracheophyta</taxon>
        <taxon>Spermatophyta</taxon>
        <taxon>Magnoliopsida</taxon>
        <taxon>Liliopsida</taxon>
        <taxon>Araceae</taxon>
        <taxon>Aroideae</taxon>
        <taxon>Colocasieae</taxon>
        <taxon>Colocasia</taxon>
    </lineage>
</organism>
<dbReference type="EMBL" id="NMUH01000112">
    <property type="protein sequence ID" value="MQL71887.1"/>
    <property type="molecule type" value="Genomic_DNA"/>
</dbReference>
<comment type="similarity">
    <text evidence="1">Belongs to the bHLH protein family.</text>
</comment>
<feature type="compositionally biased region" description="Basic and acidic residues" evidence="4">
    <location>
        <begin position="209"/>
        <end position="224"/>
    </location>
</feature>
<feature type="region of interest" description="Disordered" evidence="4">
    <location>
        <begin position="483"/>
        <end position="525"/>
    </location>
</feature>
<keyword evidence="7" id="KW-1185">Reference proteome</keyword>
<dbReference type="PANTHER" id="PTHR46412">
    <property type="entry name" value="BES1-INTERACTING MYC-LIKE PROTEIN"/>
    <property type="match status" value="1"/>
</dbReference>
<dbReference type="InterPro" id="IPR044295">
    <property type="entry name" value="BIM1/2/3"/>
</dbReference>
<feature type="compositionally biased region" description="Polar residues" evidence="4">
    <location>
        <begin position="167"/>
        <end position="179"/>
    </location>
</feature>
<evidence type="ECO:0000313" key="6">
    <source>
        <dbReference type="EMBL" id="MQL71887.1"/>
    </source>
</evidence>
<dbReference type="Pfam" id="PF00010">
    <property type="entry name" value="HLH"/>
    <property type="match status" value="1"/>
</dbReference>
<dbReference type="Proteomes" id="UP000652761">
    <property type="component" value="Unassembled WGS sequence"/>
</dbReference>
<dbReference type="GO" id="GO:0006351">
    <property type="term" value="P:DNA-templated transcription"/>
    <property type="evidence" value="ECO:0007669"/>
    <property type="project" value="InterPro"/>
</dbReference>
<sequence length="525" mass="57008">MELQGKKQAAGDFLTLFRDPSFPDSRPPSQGFFPKTRDFLQPLERAEASGGGGAGQRTAPAAGRPGPVEHVPPVRSETCGADHVRPVAVKPEWPSCAAAEDGARRAAAAAAKRSAFTLWDEEAAAWPGEGGGDIAGEGTQQQAQQQQQQRWPPPSPFPAARGGANGSFPSFPNSRNQLAQDKRGPMVAASRSARGLVEDDDEGEEDFAKEEKPYPREMPVKIDRSVSNNDDGSGKDQRPSTPRSKHSATEQRRRTKINDRFQILRDLIPHSEQKRDKASFLLEVIEYIQFLQEKVQKYEPSCPEWNQANVKLMPWKNCQPPGVSMVDHSNMTRDHPASAGFIFPADNAILNGPTIMSNNQTVVESDNRGAALTTKSASMPIPVQYPAGAGSGFSQPQLKFISDSESMAAQPHSGWLRSAADASVSTDVLSGHEEMTVDEGASTLSSLYSERLLTTLTEALQNSGVDISQASISVQVNLHRRMTGRRISKNKDQDDPISSNRLHSAFGSSGDESERGSKRHKSDTT</sequence>
<feature type="region of interest" description="Disordered" evidence="4">
    <location>
        <begin position="120"/>
        <end position="256"/>
    </location>
</feature>
<keyword evidence="2" id="KW-0805">Transcription regulation</keyword>
<dbReference type="GO" id="GO:0046983">
    <property type="term" value="F:protein dimerization activity"/>
    <property type="evidence" value="ECO:0007669"/>
    <property type="project" value="InterPro"/>
</dbReference>
<evidence type="ECO:0000259" key="5">
    <source>
        <dbReference type="PROSITE" id="PS50888"/>
    </source>
</evidence>
<feature type="compositionally biased region" description="Low complexity" evidence="4">
    <location>
        <begin position="136"/>
        <end position="149"/>
    </location>
</feature>
<comment type="caution">
    <text evidence="6">The sequence shown here is derived from an EMBL/GenBank/DDBJ whole genome shotgun (WGS) entry which is preliminary data.</text>
</comment>
<evidence type="ECO:0000256" key="1">
    <source>
        <dbReference type="ARBA" id="ARBA00005510"/>
    </source>
</evidence>
<dbReference type="GO" id="GO:0003700">
    <property type="term" value="F:DNA-binding transcription factor activity"/>
    <property type="evidence" value="ECO:0007669"/>
    <property type="project" value="InterPro"/>
</dbReference>
<dbReference type="CDD" id="cd11453">
    <property type="entry name" value="bHLH_AtBIM_like"/>
    <property type="match status" value="1"/>
</dbReference>
<evidence type="ECO:0000256" key="3">
    <source>
        <dbReference type="ARBA" id="ARBA00023163"/>
    </source>
</evidence>
<dbReference type="PROSITE" id="PS50888">
    <property type="entry name" value="BHLH"/>
    <property type="match status" value="1"/>
</dbReference>
<name>A0A843TPE9_COLES</name>
<dbReference type="InterPro" id="IPR036638">
    <property type="entry name" value="HLH_DNA-bd_sf"/>
</dbReference>
<feature type="compositionally biased region" description="Acidic residues" evidence="4">
    <location>
        <begin position="198"/>
        <end position="208"/>
    </location>
</feature>
<proteinExistence type="inferred from homology"/>
<feature type="domain" description="BHLH" evidence="5">
    <location>
        <begin position="241"/>
        <end position="291"/>
    </location>
</feature>
<feature type="compositionally biased region" description="Basic and acidic residues" evidence="4">
    <location>
        <begin position="512"/>
        <end position="525"/>
    </location>
</feature>
<keyword evidence="3" id="KW-0804">Transcription</keyword>
<dbReference type="Gene3D" id="4.10.280.10">
    <property type="entry name" value="Helix-loop-helix DNA-binding domain"/>
    <property type="match status" value="1"/>
</dbReference>
<accession>A0A843TPE9</accession>
<dbReference type="InterPro" id="IPR011598">
    <property type="entry name" value="bHLH_dom"/>
</dbReference>
<protein>
    <recommendedName>
        <fullName evidence="5">BHLH domain-containing protein</fullName>
    </recommendedName>
</protein>
<dbReference type="SUPFAM" id="SSF47459">
    <property type="entry name" value="HLH, helix-loop-helix DNA-binding domain"/>
    <property type="match status" value="1"/>
</dbReference>
<feature type="region of interest" description="Disordered" evidence="4">
    <location>
        <begin position="1"/>
        <end position="86"/>
    </location>
</feature>
<feature type="compositionally biased region" description="Low complexity" evidence="4">
    <location>
        <begin position="56"/>
        <end position="66"/>
    </location>
</feature>